<dbReference type="Pfam" id="PF21307">
    <property type="entry name" value="Glyco_hydro_95_C"/>
    <property type="match status" value="1"/>
</dbReference>
<dbReference type="Pfam" id="PF22124">
    <property type="entry name" value="Glyco_hydro_95_cat"/>
    <property type="match status" value="1"/>
</dbReference>
<dbReference type="Proteomes" id="UP000216207">
    <property type="component" value="Unassembled WGS sequence"/>
</dbReference>
<evidence type="ECO:0000313" key="4">
    <source>
        <dbReference type="EMBL" id="PAE86729.1"/>
    </source>
</evidence>
<dbReference type="InterPro" id="IPR027414">
    <property type="entry name" value="GH95_N_dom"/>
</dbReference>
<dbReference type="EMBL" id="NPCC01000052">
    <property type="protein sequence ID" value="PAE86729.1"/>
    <property type="molecule type" value="Genomic_DNA"/>
</dbReference>
<evidence type="ECO:0000313" key="5">
    <source>
        <dbReference type="Proteomes" id="UP000216207"/>
    </source>
</evidence>
<comment type="caution">
    <text evidence="4">The sequence shown here is derived from an EMBL/GenBank/DDBJ whole genome shotgun (WGS) entry which is preliminary data.</text>
</comment>
<dbReference type="Gene3D" id="1.50.10.10">
    <property type="match status" value="1"/>
</dbReference>
<sequence>MQLTEQQPARTWTEAYPIGNGRLGAMVYGGVEHEKIALNMDSLWSGPPAKRNQAPVKGTVANMRAAIGARDFQAASRYAKDMQGPYTQSYLPLGDLHISFPLRSHSSTGYERTLQLETATVTVEDGLYKRSVFASKPDEAIILHLEAVAELPLSFSAWLTSPLRTVEWPDQDHVGLAGWCPEHVDPNYAPSPEPIRYTSYETSSAIRFASAIQLLETDGNATVKNNKLVVEDARYATVLVHMETSFASAQAAQGKEPITLIRKRLSETVTSTYEALQSRHLQDYQSLFQRMTFTLNGTEREKLSTSERLAKYGANDGKLVELLFQMGRYLLIASSREGTEAANLQGIWNEHIQPPWSSNYTLNINAQMNYWPAETAALPECHQPFLTFIEELAEQGKAVAKNYYQCRGWTAHHNSDIWRQAEPVGGFGDGDPVWAFWPMAAPWLTRHLWEHYLFSADRAYLTERAYPVMKGAVLFCLDWLVQDESGAVYTSPSTSPEHRFLYKGQPYPVSEGAVMDLALLEDVFHLFLAANELSGGDQQLATDVKDALNQLKKPPISAEGALQEWTHGFPGEDIHHRHLSHLYGVYPGSQWSSNHQQKRYQAAKQSLRERGDGGTGWSLAWKLCLWARFLDGERTDALISRFMQLVREGDEQHESGGVYPNLFSAHPPFQIDGNFGFVAGVIETLVQSHEGFIRLLPALPRRWKQGAITGVRCRGGFTIDLEWRNSSVLACTVYASCENACVVVFPNVMSTTENGERMSIDAGKLYAFKAEKGKCYTFQNNGSC</sequence>
<dbReference type="SUPFAM" id="SSF48208">
    <property type="entry name" value="Six-hairpin glycosidases"/>
    <property type="match status" value="1"/>
</dbReference>
<feature type="domain" description="Alpha fucosidase A-like C-terminal" evidence="2">
    <location>
        <begin position="687"/>
        <end position="777"/>
    </location>
</feature>
<dbReference type="InterPro" id="IPR008928">
    <property type="entry name" value="6-hairpin_glycosidase_sf"/>
</dbReference>
<evidence type="ECO:0000259" key="2">
    <source>
        <dbReference type="Pfam" id="PF21307"/>
    </source>
</evidence>
<feature type="domain" description="Glycosyl hydrolase family 95 catalytic" evidence="3">
    <location>
        <begin position="272"/>
        <end position="685"/>
    </location>
</feature>
<dbReference type="InterPro" id="IPR049053">
    <property type="entry name" value="AFCA-like_C"/>
</dbReference>
<proteinExistence type="predicted"/>
<gene>
    <name evidence="4" type="ORF">CHH72_21885</name>
</gene>
<accession>A0A268NTZ7</accession>
<organism evidence="4 5">
    <name type="scientific">Shouchella clausii</name>
    <name type="common">Alkalihalobacillus clausii</name>
    <dbReference type="NCBI Taxonomy" id="79880"/>
    <lineage>
        <taxon>Bacteria</taxon>
        <taxon>Bacillati</taxon>
        <taxon>Bacillota</taxon>
        <taxon>Bacilli</taxon>
        <taxon>Bacillales</taxon>
        <taxon>Bacillaceae</taxon>
        <taxon>Shouchella</taxon>
    </lineage>
</organism>
<dbReference type="PANTHER" id="PTHR31084">
    <property type="entry name" value="ALPHA-L-FUCOSIDASE 2"/>
    <property type="match status" value="1"/>
</dbReference>
<dbReference type="InterPro" id="IPR054363">
    <property type="entry name" value="GH95_cat"/>
</dbReference>
<protein>
    <submittedName>
        <fullName evidence="4">Uncharacterized protein</fullName>
    </submittedName>
</protein>
<dbReference type="PANTHER" id="PTHR31084:SF0">
    <property type="entry name" value="ALPHA-L-FUCOSIDASE 2"/>
    <property type="match status" value="1"/>
</dbReference>
<dbReference type="Pfam" id="PF14498">
    <property type="entry name" value="Glyco_hyd_65N_2"/>
    <property type="match status" value="1"/>
</dbReference>
<name>A0A268NTZ7_SHOCL</name>
<dbReference type="RefSeq" id="WP_095327417.1">
    <property type="nucleotide sequence ID" value="NZ_NPCC01000052.1"/>
</dbReference>
<dbReference type="GO" id="GO:0005975">
    <property type="term" value="P:carbohydrate metabolic process"/>
    <property type="evidence" value="ECO:0007669"/>
    <property type="project" value="InterPro"/>
</dbReference>
<dbReference type="PIRSF" id="PIRSF007663">
    <property type="entry name" value="UCP007663"/>
    <property type="match status" value="1"/>
</dbReference>
<evidence type="ECO:0000259" key="3">
    <source>
        <dbReference type="Pfam" id="PF22124"/>
    </source>
</evidence>
<feature type="domain" description="Glycosyl hydrolase family 95 N-terminal" evidence="1">
    <location>
        <begin position="3"/>
        <end position="248"/>
    </location>
</feature>
<dbReference type="AlphaFoldDB" id="A0A268NTZ7"/>
<dbReference type="InterPro" id="IPR012341">
    <property type="entry name" value="6hp_glycosidase-like_sf"/>
</dbReference>
<dbReference type="InterPro" id="IPR016518">
    <property type="entry name" value="Alpha-L-fucosidase"/>
</dbReference>
<evidence type="ECO:0000259" key="1">
    <source>
        <dbReference type="Pfam" id="PF14498"/>
    </source>
</evidence>
<dbReference type="GO" id="GO:0004560">
    <property type="term" value="F:alpha-L-fucosidase activity"/>
    <property type="evidence" value="ECO:0007669"/>
    <property type="project" value="InterPro"/>
</dbReference>
<reference evidence="4 5" key="1">
    <citation type="submission" date="2017-07" db="EMBL/GenBank/DDBJ databases">
        <title>Isolation and whole genome analysis of endospore-forming bacteria from heroin.</title>
        <authorList>
            <person name="Kalinowski J."/>
            <person name="Ahrens B."/>
            <person name="Al-Dilaimi A."/>
            <person name="Winkler A."/>
            <person name="Wibberg D."/>
            <person name="Schleenbecker U."/>
            <person name="Ruckert C."/>
            <person name="Wolfel R."/>
            <person name="Grass G."/>
        </authorList>
    </citation>
    <scope>NUCLEOTIDE SEQUENCE [LARGE SCALE GENOMIC DNA]</scope>
    <source>
        <strain evidence="4 5">7539</strain>
    </source>
</reference>